<gene>
    <name evidence="1" type="ORF">CPB84DRAFT_1623949</name>
</gene>
<dbReference type="InterPro" id="IPR009057">
    <property type="entry name" value="Homeodomain-like_sf"/>
</dbReference>
<dbReference type="EMBL" id="JADNYJ010000082">
    <property type="protein sequence ID" value="KAF8888944.1"/>
    <property type="molecule type" value="Genomic_DNA"/>
</dbReference>
<proteinExistence type="predicted"/>
<protein>
    <submittedName>
        <fullName evidence="1">Uncharacterized protein</fullName>
    </submittedName>
</protein>
<feature type="non-terminal residue" evidence="1">
    <location>
        <position position="153"/>
    </location>
</feature>
<dbReference type="AlphaFoldDB" id="A0A9P5NHX1"/>
<feature type="non-terminal residue" evidence="1">
    <location>
        <position position="1"/>
    </location>
</feature>
<keyword evidence="2" id="KW-1185">Reference proteome</keyword>
<evidence type="ECO:0000313" key="2">
    <source>
        <dbReference type="Proteomes" id="UP000724874"/>
    </source>
</evidence>
<name>A0A9P5NHX1_GYMJU</name>
<reference evidence="1" key="1">
    <citation type="submission" date="2020-11" db="EMBL/GenBank/DDBJ databases">
        <authorList>
            <consortium name="DOE Joint Genome Institute"/>
            <person name="Ahrendt S."/>
            <person name="Riley R."/>
            <person name="Andreopoulos W."/>
            <person name="LaButti K."/>
            <person name="Pangilinan J."/>
            <person name="Ruiz-duenas F.J."/>
            <person name="Barrasa J.M."/>
            <person name="Sanchez-Garcia M."/>
            <person name="Camarero S."/>
            <person name="Miyauchi S."/>
            <person name="Serrano A."/>
            <person name="Linde D."/>
            <person name="Babiker R."/>
            <person name="Drula E."/>
            <person name="Ayuso-Fernandez I."/>
            <person name="Pacheco R."/>
            <person name="Padilla G."/>
            <person name="Ferreira P."/>
            <person name="Barriuso J."/>
            <person name="Kellner H."/>
            <person name="Castanera R."/>
            <person name="Alfaro M."/>
            <person name="Ramirez L."/>
            <person name="Pisabarro A.G."/>
            <person name="Kuo A."/>
            <person name="Tritt A."/>
            <person name="Lipzen A."/>
            <person name="He G."/>
            <person name="Yan M."/>
            <person name="Ng V."/>
            <person name="Cullen D."/>
            <person name="Martin F."/>
            <person name="Rosso M.-N."/>
            <person name="Henrissat B."/>
            <person name="Hibbett D."/>
            <person name="Martinez A.T."/>
            <person name="Grigoriev I.V."/>
        </authorList>
    </citation>
    <scope>NUCLEOTIDE SEQUENCE</scope>
    <source>
        <strain evidence="1">AH 44721</strain>
    </source>
</reference>
<accession>A0A9P5NHX1</accession>
<evidence type="ECO:0000313" key="1">
    <source>
        <dbReference type="EMBL" id="KAF8888944.1"/>
    </source>
</evidence>
<comment type="caution">
    <text evidence="1">The sequence shown here is derived from an EMBL/GenBank/DDBJ whole genome shotgun (WGS) entry which is preliminary data.</text>
</comment>
<sequence>TQIAIDLNMSLHIVQCVLVTWREIGEVCRDRRGFGRSPILKNDAVKLMLGLLEHSPDLYLDEIQEQLEEQHGVETSLSTISKMLKCLGMHDFMIITMNLTHSSSFWLSKVAQEHSEEAQCAFVLAVGNEPPEWLVTADESAVNILTSYHQNGW</sequence>
<dbReference type="OrthoDB" id="3264182at2759"/>
<dbReference type="Proteomes" id="UP000724874">
    <property type="component" value="Unassembled WGS sequence"/>
</dbReference>
<dbReference type="PANTHER" id="PTHR48472:SF1">
    <property type="entry name" value="TC1-LIKE TRANSPOSASE DDE DOMAIN-CONTAINING PROTEIN"/>
    <property type="match status" value="1"/>
</dbReference>
<dbReference type="PANTHER" id="PTHR48472">
    <property type="entry name" value="TC1-LIKE TRANSPOSASE DDE DOMAIN-CONTAINING PROTEIN"/>
    <property type="match status" value="1"/>
</dbReference>
<organism evidence="1 2">
    <name type="scientific">Gymnopilus junonius</name>
    <name type="common">Spectacular rustgill mushroom</name>
    <name type="synonym">Gymnopilus spectabilis subsp. junonius</name>
    <dbReference type="NCBI Taxonomy" id="109634"/>
    <lineage>
        <taxon>Eukaryota</taxon>
        <taxon>Fungi</taxon>
        <taxon>Dikarya</taxon>
        <taxon>Basidiomycota</taxon>
        <taxon>Agaricomycotina</taxon>
        <taxon>Agaricomycetes</taxon>
        <taxon>Agaricomycetidae</taxon>
        <taxon>Agaricales</taxon>
        <taxon>Agaricineae</taxon>
        <taxon>Hymenogastraceae</taxon>
        <taxon>Gymnopilus</taxon>
    </lineage>
</organism>
<dbReference type="SUPFAM" id="SSF46689">
    <property type="entry name" value="Homeodomain-like"/>
    <property type="match status" value="1"/>
</dbReference>